<feature type="compositionally biased region" description="Polar residues" evidence="1">
    <location>
        <begin position="219"/>
        <end position="233"/>
    </location>
</feature>
<reference evidence="2 3" key="1">
    <citation type="submission" date="2014-07" db="EMBL/GenBank/DDBJ databases">
        <title>Genomic and transcriptomic analysis on Apis cerana provide comprehensive insights into honey bee biology.</title>
        <authorList>
            <person name="Diao Q."/>
            <person name="Sun L."/>
            <person name="Zheng H."/>
            <person name="Zheng H."/>
            <person name="Xu S."/>
            <person name="Wang S."/>
            <person name="Zeng Z."/>
            <person name="Hu F."/>
            <person name="Su S."/>
            <person name="Wu J."/>
        </authorList>
    </citation>
    <scope>NUCLEOTIDE SEQUENCE [LARGE SCALE GENOMIC DNA]</scope>
    <source>
        <tissue evidence="2">Pupae without intestine</tissue>
    </source>
</reference>
<evidence type="ECO:0000256" key="1">
    <source>
        <dbReference type="SAM" id="MobiDB-lite"/>
    </source>
</evidence>
<accession>A0A2A3ETC5</accession>
<organism evidence="2 3">
    <name type="scientific">Apis cerana cerana</name>
    <name type="common">Oriental honeybee</name>
    <dbReference type="NCBI Taxonomy" id="94128"/>
    <lineage>
        <taxon>Eukaryota</taxon>
        <taxon>Metazoa</taxon>
        <taxon>Ecdysozoa</taxon>
        <taxon>Arthropoda</taxon>
        <taxon>Hexapoda</taxon>
        <taxon>Insecta</taxon>
        <taxon>Pterygota</taxon>
        <taxon>Neoptera</taxon>
        <taxon>Endopterygota</taxon>
        <taxon>Hymenoptera</taxon>
        <taxon>Apocrita</taxon>
        <taxon>Aculeata</taxon>
        <taxon>Apoidea</taxon>
        <taxon>Anthophila</taxon>
        <taxon>Apidae</taxon>
        <taxon>Apis</taxon>
    </lineage>
</organism>
<sequence length="365" mass="40367">MYYYAGCPGSYIFEVFQTVEKRRRCFRISECLTFWPIRRSHDVGSSSWNIDGMVVGDVRQCSAAAVALGAAFHRIPTEFPDIVAQKNCLNNWAFGSIINRAQCIARILCTGKCLSFSSSVVDVDGPHVEHCSTDRGMNLFLVLALIELASGDPGGLLRVPKVYNAVITSNQNLSPSRAYPVIQPVIHRTAIGYVPPVYYTQVAPHLAGPEVVHLSQRVSKQPNDVQTAPSSSIERSKSTDKTESTNPTNEEEEEEEGNKGVSGSKGKSGDQEPLSFYPNYQSLYYDPYFYTYSGFNPHLVPGTYYVDYQPYGTLEPIPATTPRNGLTEHLLPAYHEEKKLPGKDEKEKIPDVPPPPLPTAVPKSS</sequence>
<proteinExistence type="predicted"/>
<dbReference type="AlphaFoldDB" id="A0A2A3ETC5"/>
<keyword evidence="3" id="KW-1185">Reference proteome</keyword>
<feature type="region of interest" description="Disordered" evidence="1">
    <location>
        <begin position="219"/>
        <end position="273"/>
    </location>
</feature>
<feature type="compositionally biased region" description="Basic and acidic residues" evidence="1">
    <location>
        <begin position="234"/>
        <end position="243"/>
    </location>
</feature>
<evidence type="ECO:0000313" key="3">
    <source>
        <dbReference type="Proteomes" id="UP000242457"/>
    </source>
</evidence>
<protein>
    <submittedName>
        <fullName evidence="2">Uncharacterized protein</fullName>
    </submittedName>
</protein>
<feature type="region of interest" description="Disordered" evidence="1">
    <location>
        <begin position="337"/>
        <end position="365"/>
    </location>
</feature>
<evidence type="ECO:0000313" key="2">
    <source>
        <dbReference type="EMBL" id="PBC34957.1"/>
    </source>
</evidence>
<gene>
    <name evidence="2" type="ORF">APICC_08492</name>
</gene>
<dbReference type="EMBL" id="KZ288185">
    <property type="protein sequence ID" value="PBC34957.1"/>
    <property type="molecule type" value="Genomic_DNA"/>
</dbReference>
<feature type="compositionally biased region" description="Basic and acidic residues" evidence="1">
    <location>
        <begin position="337"/>
        <end position="350"/>
    </location>
</feature>
<dbReference type="OrthoDB" id="7443691at2759"/>
<dbReference type="Proteomes" id="UP000242457">
    <property type="component" value="Unassembled WGS sequence"/>
</dbReference>
<name>A0A2A3ETC5_APICC</name>